<organism evidence="2 3">
    <name type="scientific">Acetobacter pasteurianus subsp. pasteurianus</name>
    <dbReference type="NCBI Taxonomy" id="481145"/>
    <lineage>
        <taxon>Bacteria</taxon>
        <taxon>Pseudomonadati</taxon>
        <taxon>Pseudomonadota</taxon>
        <taxon>Alphaproteobacteria</taxon>
        <taxon>Acetobacterales</taxon>
        <taxon>Acetobacteraceae</taxon>
        <taxon>Acetobacter</taxon>
    </lineage>
</organism>
<name>A0AAC9X2R9_ACEPA</name>
<keyword evidence="1" id="KW-0249">Electron transport</keyword>
<dbReference type="GO" id="GO:0046872">
    <property type="term" value="F:metal ion binding"/>
    <property type="evidence" value="ECO:0007669"/>
    <property type="project" value="UniProtKB-KW"/>
</dbReference>
<keyword evidence="1" id="KW-0411">Iron-sulfur</keyword>
<proteinExistence type="predicted"/>
<comment type="cofactor">
    <cofactor evidence="1">
        <name>[4Fe-4S] cluster</name>
        <dbReference type="ChEBI" id="CHEBI:49883"/>
    </cofactor>
    <text evidence="1">Binds 1 [4Fe-4S] cluster.</text>
</comment>
<reference evidence="2 3" key="1">
    <citation type="submission" date="2017-06" db="EMBL/GenBank/DDBJ databases">
        <title>Genome sequence of Acetobacter pasteurianus subsp. pasteurianus strain SRCM101468.</title>
        <authorList>
            <person name="Cho S.H."/>
        </authorList>
    </citation>
    <scope>NUCLEOTIDE SEQUENCE [LARGE SCALE GENOMIC DNA]</scope>
    <source>
        <strain evidence="2 3">SRCM101468</strain>
    </source>
</reference>
<dbReference type="PANTHER" id="PTHR10617:SF107">
    <property type="entry name" value="ELECTRON TRANSFER FLAVOPROTEIN-UBIQUINONE OXIDOREDUCTASE, MITOCHONDRIAL"/>
    <property type="match status" value="1"/>
</dbReference>
<dbReference type="GO" id="GO:0051539">
    <property type="term" value="F:4 iron, 4 sulfur cluster binding"/>
    <property type="evidence" value="ECO:0007669"/>
    <property type="project" value="UniProtKB-UniRule"/>
</dbReference>
<dbReference type="EC" id="1.5.5.1" evidence="1"/>
<accession>A0AAC9X2R9</accession>
<keyword evidence="1" id="KW-0830">Ubiquinone</keyword>
<keyword evidence="1 2" id="KW-0560">Oxidoreductase</keyword>
<dbReference type="Pfam" id="PF13450">
    <property type="entry name" value="NAD_binding_8"/>
    <property type="match status" value="1"/>
</dbReference>
<dbReference type="PANTHER" id="PTHR10617">
    <property type="entry name" value="ELECTRON TRANSFER FLAVOPROTEIN-UBIQUINONE OXIDOREDUCTASE"/>
    <property type="match status" value="1"/>
</dbReference>
<dbReference type="GO" id="GO:0004174">
    <property type="term" value="F:electron-transferring-flavoprotein dehydrogenase activity"/>
    <property type="evidence" value="ECO:0007669"/>
    <property type="project" value="UniProtKB-UniRule"/>
</dbReference>
<dbReference type="AlphaFoldDB" id="A0AAC9X2R9"/>
<comment type="function">
    <text evidence="1">Accepts electrons from ETF and reduces ubiquinone.</text>
</comment>
<sequence length="75" mass="7985">MSEPVRESMEFDVVIVGGGPAGLAAAIRLRQLSPDLSVCLIEKGSEIGAHIVSGPLLNPAHWQSLFLIGKNVVHR</sequence>
<evidence type="ECO:0000313" key="3">
    <source>
        <dbReference type="Proteomes" id="UP000196816"/>
    </source>
</evidence>
<keyword evidence="1" id="KW-0408">Iron</keyword>
<protein>
    <recommendedName>
        <fullName evidence="1">Electron transfer flavoprotein-ubiquinone oxidoreductase</fullName>
        <shortName evidence="1">ETF-QO</shortName>
        <ecNumber evidence="1">1.5.5.1</ecNumber>
    </recommendedName>
</protein>
<dbReference type="EMBL" id="CP021922">
    <property type="protein sequence ID" value="ASC05769.1"/>
    <property type="molecule type" value="Genomic_DNA"/>
</dbReference>
<dbReference type="InterPro" id="IPR036188">
    <property type="entry name" value="FAD/NAD-bd_sf"/>
</dbReference>
<keyword evidence="1" id="KW-0479">Metal-binding</keyword>
<dbReference type="InterPro" id="IPR040156">
    <property type="entry name" value="ETF-QO"/>
</dbReference>
<dbReference type="Proteomes" id="UP000196816">
    <property type="component" value="Chromosome"/>
</dbReference>
<evidence type="ECO:0000256" key="1">
    <source>
        <dbReference type="RuleBase" id="RU366068"/>
    </source>
</evidence>
<evidence type="ECO:0000313" key="2">
    <source>
        <dbReference type="EMBL" id="ASC05769.1"/>
    </source>
</evidence>
<comment type="catalytic activity">
    <reaction evidence="1">
        <text>a ubiquinone + reduced [electron-transfer flavoprotein] = a ubiquinol + oxidized [electron-transfer flavoprotein] + H(+)</text>
        <dbReference type="Rhea" id="RHEA:24052"/>
        <dbReference type="Rhea" id="RHEA-COMP:9565"/>
        <dbReference type="Rhea" id="RHEA-COMP:9566"/>
        <dbReference type="Rhea" id="RHEA-COMP:10685"/>
        <dbReference type="Rhea" id="RHEA-COMP:10686"/>
        <dbReference type="ChEBI" id="CHEBI:15378"/>
        <dbReference type="ChEBI" id="CHEBI:16389"/>
        <dbReference type="ChEBI" id="CHEBI:17976"/>
        <dbReference type="ChEBI" id="CHEBI:57692"/>
        <dbReference type="ChEBI" id="CHEBI:58307"/>
        <dbReference type="EC" id="1.5.5.1"/>
    </reaction>
</comment>
<comment type="cofactor">
    <cofactor evidence="1">
        <name>FAD</name>
        <dbReference type="ChEBI" id="CHEBI:57692"/>
    </cofactor>
</comment>
<dbReference type="SUPFAM" id="SSF51905">
    <property type="entry name" value="FAD/NAD(P)-binding domain"/>
    <property type="match status" value="1"/>
</dbReference>
<keyword evidence="1" id="KW-0813">Transport</keyword>
<gene>
    <name evidence="2" type="ORF">S101468_01516</name>
</gene>
<keyword evidence="1" id="KW-0285">Flavoprotein</keyword>
<dbReference type="Gene3D" id="3.50.50.60">
    <property type="entry name" value="FAD/NAD(P)-binding domain"/>
    <property type="match status" value="1"/>
</dbReference>
<keyword evidence="1" id="KW-0274">FAD</keyword>